<keyword evidence="3" id="KW-1185">Reference proteome</keyword>
<protein>
    <recommendedName>
        <fullName evidence="1">RNA polymerase sigma-70 region 2 domain-containing protein</fullName>
    </recommendedName>
</protein>
<gene>
    <name evidence="2" type="ORF">CWI75_04755</name>
</gene>
<evidence type="ECO:0000259" key="1">
    <source>
        <dbReference type="Pfam" id="PF04542"/>
    </source>
</evidence>
<dbReference type="RefSeq" id="WP_101520345.1">
    <property type="nucleotide sequence ID" value="NZ_PKLZ01000002.1"/>
</dbReference>
<dbReference type="OrthoDB" id="9797134at2"/>
<evidence type="ECO:0000313" key="2">
    <source>
        <dbReference type="EMBL" id="PLW83664.1"/>
    </source>
</evidence>
<dbReference type="Proteomes" id="UP000234845">
    <property type="component" value="Unassembled WGS sequence"/>
</dbReference>
<evidence type="ECO:0000313" key="3">
    <source>
        <dbReference type="Proteomes" id="UP000234845"/>
    </source>
</evidence>
<dbReference type="SUPFAM" id="SSF88946">
    <property type="entry name" value="Sigma2 domain of RNA polymerase sigma factors"/>
    <property type="match status" value="1"/>
</dbReference>
<dbReference type="EMBL" id="PKLZ01000002">
    <property type="protein sequence ID" value="PLW83664.1"/>
    <property type="molecule type" value="Genomic_DNA"/>
</dbReference>
<name>A0A2N5Y5I0_9GAMM</name>
<dbReference type="GO" id="GO:0006352">
    <property type="term" value="P:DNA-templated transcription initiation"/>
    <property type="evidence" value="ECO:0007669"/>
    <property type="project" value="InterPro"/>
</dbReference>
<feature type="domain" description="RNA polymerase sigma-70 region 2" evidence="1">
    <location>
        <begin position="18"/>
        <end position="55"/>
    </location>
</feature>
<dbReference type="AlphaFoldDB" id="A0A2N5Y5I0"/>
<reference evidence="3" key="1">
    <citation type="submission" date="2017-11" db="EMBL/GenBank/DDBJ databases">
        <title>The draft genome sequence of Chromatocurvus sp. F02.</title>
        <authorList>
            <person name="Du Z.-J."/>
            <person name="Chang Y.-Q."/>
        </authorList>
    </citation>
    <scope>NUCLEOTIDE SEQUENCE [LARGE SCALE GENOMIC DNA]</scope>
    <source>
        <strain evidence="3">F02</strain>
    </source>
</reference>
<dbReference type="InterPro" id="IPR013325">
    <property type="entry name" value="RNA_pol_sigma_r2"/>
</dbReference>
<dbReference type="Pfam" id="PF04542">
    <property type="entry name" value="Sigma70_r2"/>
    <property type="match status" value="1"/>
</dbReference>
<dbReference type="Gene3D" id="1.10.1740.10">
    <property type="match status" value="1"/>
</dbReference>
<proteinExistence type="predicted"/>
<comment type="caution">
    <text evidence="2">The sequence shown here is derived from an EMBL/GenBank/DDBJ whole genome shotgun (WGS) entry which is preliminary data.</text>
</comment>
<sequence length="71" mass="8415">MKRRGIERDAFEREAFPYLATLFRTAYRLAGSTADAEDLAQEVLIRLYRDFSRWQTMDQRQGSTLRICRPV</sequence>
<dbReference type="GO" id="GO:0003700">
    <property type="term" value="F:DNA-binding transcription factor activity"/>
    <property type="evidence" value="ECO:0007669"/>
    <property type="project" value="InterPro"/>
</dbReference>
<dbReference type="InterPro" id="IPR007627">
    <property type="entry name" value="RNA_pol_sigma70_r2"/>
</dbReference>
<accession>A0A2N5Y5I0</accession>
<organism evidence="2 3">
    <name type="scientific">Kineobactrum sediminis</name>
    <dbReference type="NCBI Taxonomy" id="1905677"/>
    <lineage>
        <taxon>Bacteria</taxon>
        <taxon>Pseudomonadati</taxon>
        <taxon>Pseudomonadota</taxon>
        <taxon>Gammaproteobacteria</taxon>
        <taxon>Cellvibrionales</taxon>
        <taxon>Halieaceae</taxon>
        <taxon>Kineobactrum</taxon>
    </lineage>
</organism>